<evidence type="ECO:0000313" key="2">
    <source>
        <dbReference type="EMBL" id="GFY66768.1"/>
    </source>
</evidence>
<name>A0A8X7CF19_9ARAC</name>
<dbReference type="AlphaFoldDB" id="A0A8X7CF19"/>
<accession>A0A8X7CF19</accession>
<keyword evidence="1" id="KW-0472">Membrane</keyword>
<organism evidence="2 3">
    <name type="scientific">Trichonephila inaurata madagascariensis</name>
    <dbReference type="NCBI Taxonomy" id="2747483"/>
    <lineage>
        <taxon>Eukaryota</taxon>
        <taxon>Metazoa</taxon>
        <taxon>Ecdysozoa</taxon>
        <taxon>Arthropoda</taxon>
        <taxon>Chelicerata</taxon>
        <taxon>Arachnida</taxon>
        <taxon>Araneae</taxon>
        <taxon>Araneomorphae</taxon>
        <taxon>Entelegynae</taxon>
        <taxon>Araneoidea</taxon>
        <taxon>Nephilidae</taxon>
        <taxon>Trichonephila</taxon>
        <taxon>Trichonephila inaurata</taxon>
    </lineage>
</organism>
<protein>
    <submittedName>
        <fullName evidence="2">Transposable element Tcb1 transposase</fullName>
    </submittedName>
</protein>
<keyword evidence="3" id="KW-1185">Reference proteome</keyword>
<dbReference type="Proteomes" id="UP000886998">
    <property type="component" value="Unassembled WGS sequence"/>
</dbReference>
<feature type="transmembrane region" description="Helical" evidence="1">
    <location>
        <begin position="21"/>
        <end position="42"/>
    </location>
</feature>
<keyword evidence="1" id="KW-1133">Transmembrane helix</keyword>
<gene>
    <name evidence="2" type="primary">X975_12930</name>
    <name evidence="2" type="ORF">TNIN_376101</name>
</gene>
<proteinExistence type="predicted"/>
<evidence type="ECO:0000313" key="3">
    <source>
        <dbReference type="Proteomes" id="UP000886998"/>
    </source>
</evidence>
<keyword evidence="1" id="KW-0812">Transmembrane</keyword>
<dbReference type="EMBL" id="BMAV01016237">
    <property type="protein sequence ID" value="GFY66768.1"/>
    <property type="molecule type" value="Genomic_DNA"/>
</dbReference>
<comment type="caution">
    <text evidence="2">The sequence shown here is derived from an EMBL/GenBank/DDBJ whole genome shotgun (WGS) entry which is preliminary data.</text>
</comment>
<sequence length="109" mass="12535">MLHRTDGHWHIRRETYKRKHPVTIAGTIQAGALWSVGMFFWYSLGSLIIVEGTMEEYKYVSVLASHVHCFFSSTSRTMWSIIQLAVYVRGSKSTRMSLPFSPAQQTHLT</sequence>
<dbReference type="OrthoDB" id="6429669at2759"/>
<evidence type="ECO:0000256" key="1">
    <source>
        <dbReference type="SAM" id="Phobius"/>
    </source>
</evidence>
<reference evidence="2" key="1">
    <citation type="submission" date="2020-08" db="EMBL/GenBank/DDBJ databases">
        <title>Multicomponent nature underlies the extraordinary mechanical properties of spider dragline silk.</title>
        <authorList>
            <person name="Kono N."/>
            <person name="Nakamura H."/>
            <person name="Mori M."/>
            <person name="Yoshida Y."/>
            <person name="Ohtoshi R."/>
            <person name="Malay A.D."/>
            <person name="Moran D.A.P."/>
            <person name="Tomita M."/>
            <person name="Numata K."/>
            <person name="Arakawa K."/>
        </authorList>
    </citation>
    <scope>NUCLEOTIDE SEQUENCE</scope>
</reference>